<keyword evidence="2 3" id="KW-0378">Hydrolase</keyword>
<dbReference type="AlphaFoldDB" id="A0ABD6DRK4"/>
<organism evidence="4 5">
    <name type="scientific">Halobellus litoreus</name>
    <dbReference type="NCBI Taxonomy" id="755310"/>
    <lineage>
        <taxon>Archaea</taxon>
        <taxon>Methanobacteriati</taxon>
        <taxon>Methanobacteriota</taxon>
        <taxon>Stenosarchaea group</taxon>
        <taxon>Halobacteria</taxon>
        <taxon>Halobacteriales</taxon>
        <taxon>Haloferacaceae</taxon>
        <taxon>Halobellus</taxon>
    </lineage>
</organism>
<comment type="similarity">
    <text evidence="3">Belongs to the CheD family.</text>
</comment>
<gene>
    <name evidence="3" type="primary">cheD</name>
    <name evidence="4" type="ORF">ACFSAS_03395</name>
</gene>
<evidence type="ECO:0000313" key="5">
    <source>
        <dbReference type="Proteomes" id="UP001597092"/>
    </source>
</evidence>
<dbReference type="EMBL" id="JBHUDP010000001">
    <property type="protein sequence ID" value="MFD1684653.1"/>
    <property type="molecule type" value="Genomic_DNA"/>
</dbReference>
<evidence type="ECO:0000256" key="3">
    <source>
        <dbReference type="HAMAP-Rule" id="MF_01440"/>
    </source>
</evidence>
<dbReference type="RefSeq" id="WP_256307869.1">
    <property type="nucleotide sequence ID" value="NZ_JANHAW010000002.1"/>
</dbReference>
<dbReference type="HAMAP" id="MF_01440">
    <property type="entry name" value="CheD"/>
    <property type="match status" value="1"/>
</dbReference>
<proteinExistence type="inferred from homology"/>
<evidence type="ECO:0000256" key="1">
    <source>
        <dbReference type="ARBA" id="ARBA00022500"/>
    </source>
</evidence>
<dbReference type="InterPro" id="IPR038592">
    <property type="entry name" value="CheD-like_sf"/>
</dbReference>
<dbReference type="SUPFAM" id="SSF64438">
    <property type="entry name" value="CNF1/YfiH-like putative cysteine hydrolases"/>
    <property type="match status" value="1"/>
</dbReference>
<dbReference type="PANTHER" id="PTHR35147:SF1">
    <property type="entry name" value="CHEMORECEPTOR GLUTAMINE DEAMIDASE CHED-RELATED"/>
    <property type="match status" value="1"/>
</dbReference>
<keyword evidence="1 3" id="KW-0145">Chemotaxis</keyword>
<comment type="catalytic activity">
    <reaction evidence="3">
        <text>L-glutaminyl-[protein] + H2O = L-glutamyl-[protein] + NH4(+)</text>
        <dbReference type="Rhea" id="RHEA:16441"/>
        <dbReference type="Rhea" id="RHEA-COMP:10207"/>
        <dbReference type="Rhea" id="RHEA-COMP:10208"/>
        <dbReference type="ChEBI" id="CHEBI:15377"/>
        <dbReference type="ChEBI" id="CHEBI:28938"/>
        <dbReference type="ChEBI" id="CHEBI:29973"/>
        <dbReference type="ChEBI" id="CHEBI:30011"/>
        <dbReference type="EC" id="3.5.1.44"/>
    </reaction>
</comment>
<sequence>MKVYTTDRSNDRSEPERIKVGVADHAVAHAGSTLVTSGLGSCVGIALTDVDAGVAGLAHAMLPAASAEAEAGAHGDGTRTRGNDTNSDVWKYVDTAVPALAREVVDAGADRARIEARVAGGSAMFEFESSAGAVGERNVAATREALEAHSIPLVATDVGGDYGRSLRLDVETAELSIRRAHGETHVI</sequence>
<accession>A0ABD6DRK4</accession>
<comment type="function">
    <text evidence="3">Probably deamidates glutamine residues to glutamate on methyl-accepting chemotaxis receptors (MCPs), playing an important role in chemotaxis.</text>
</comment>
<dbReference type="PANTHER" id="PTHR35147">
    <property type="entry name" value="CHEMORECEPTOR GLUTAMINE DEAMIDASE CHED-RELATED"/>
    <property type="match status" value="1"/>
</dbReference>
<dbReference type="Gene3D" id="3.30.1330.200">
    <property type="match status" value="1"/>
</dbReference>
<protein>
    <recommendedName>
        <fullName evidence="3">Probable chemoreceptor glutamine deamidase CheD</fullName>
        <ecNumber evidence="3">3.5.1.44</ecNumber>
    </recommendedName>
</protein>
<dbReference type="GO" id="GO:0050568">
    <property type="term" value="F:protein-glutamine glutaminase activity"/>
    <property type="evidence" value="ECO:0007669"/>
    <property type="project" value="UniProtKB-UniRule"/>
</dbReference>
<dbReference type="InterPro" id="IPR005659">
    <property type="entry name" value="Chemorcpt_Glu_NH3ase_CheD"/>
</dbReference>
<name>A0ABD6DRK4_9EURY</name>
<dbReference type="CDD" id="cd16352">
    <property type="entry name" value="CheD"/>
    <property type="match status" value="1"/>
</dbReference>
<evidence type="ECO:0000256" key="2">
    <source>
        <dbReference type="ARBA" id="ARBA00022801"/>
    </source>
</evidence>
<dbReference type="GO" id="GO:0006935">
    <property type="term" value="P:chemotaxis"/>
    <property type="evidence" value="ECO:0007669"/>
    <property type="project" value="UniProtKB-UniRule"/>
</dbReference>
<reference evidence="4 5" key="1">
    <citation type="journal article" date="2019" name="Int. J. Syst. Evol. Microbiol.">
        <title>The Global Catalogue of Microorganisms (GCM) 10K type strain sequencing project: providing services to taxonomists for standard genome sequencing and annotation.</title>
        <authorList>
            <consortium name="The Broad Institute Genomics Platform"/>
            <consortium name="The Broad Institute Genome Sequencing Center for Infectious Disease"/>
            <person name="Wu L."/>
            <person name="Ma J."/>
        </authorList>
    </citation>
    <scope>NUCLEOTIDE SEQUENCE [LARGE SCALE GENOMIC DNA]</scope>
    <source>
        <strain evidence="4 5">CGMCC 1.10387</strain>
    </source>
</reference>
<comment type="caution">
    <text evidence="4">The sequence shown here is derived from an EMBL/GenBank/DDBJ whole genome shotgun (WGS) entry which is preliminary data.</text>
</comment>
<keyword evidence="5" id="KW-1185">Reference proteome</keyword>
<dbReference type="EC" id="3.5.1.44" evidence="3"/>
<dbReference type="InterPro" id="IPR011324">
    <property type="entry name" value="Cytotoxic_necrot_fac-like_cat"/>
</dbReference>
<evidence type="ECO:0000313" key="4">
    <source>
        <dbReference type="EMBL" id="MFD1684653.1"/>
    </source>
</evidence>
<dbReference type="Proteomes" id="UP001597092">
    <property type="component" value="Unassembled WGS sequence"/>
</dbReference>
<dbReference type="Pfam" id="PF03975">
    <property type="entry name" value="CheD"/>
    <property type="match status" value="1"/>
</dbReference>